<dbReference type="InterPro" id="IPR036310">
    <property type="entry name" value="Smp-1-like_sf"/>
</dbReference>
<dbReference type="AlphaFoldDB" id="A0A836H3Q3"/>
<proteinExistence type="predicted"/>
<evidence type="ECO:0000313" key="3">
    <source>
        <dbReference type="Proteomes" id="UP000673552"/>
    </source>
</evidence>
<dbReference type="InterPro" id="IPR015232">
    <property type="entry name" value="DUF1935"/>
</dbReference>
<dbReference type="PANTHER" id="PTHR47047">
    <property type="entry name" value="PUTATIVE-RELATED-RELATED"/>
    <property type="match status" value="1"/>
</dbReference>
<organism evidence="2 3">
    <name type="scientific">Leishmania martiniquensis</name>
    <dbReference type="NCBI Taxonomy" id="1580590"/>
    <lineage>
        <taxon>Eukaryota</taxon>
        <taxon>Discoba</taxon>
        <taxon>Euglenozoa</taxon>
        <taxon>Kinetoplastea</taxon>
        <taxon>Metakinetoplastina</taxon>
        <taxon>Trypanosomatida</taxon>
        <taxon>Trypanosomatidae</taxon>
        <taxon>Leishmaniinae</taxon>
        <taxon>Leishmania</taxon>
    </lineage>
</organism>
<comment type="caution">
    <text evidence="2">The sequence shown here is derived from an EMBL/GenBank/DDBJ whole genome shotgun (WGS) entry which is preliminary data.</text>
</comment>
<reference evidence="3" key="2">
    <citation type="journal article" date="2021" name="Sci. Data">
        <title>Chromosome-scale genome sequencing, assembly and annotation of six genomes from subfamily Leishmaniinae.</title>
        <authorList>
            <person name="Almutairi H."/>
            <person name="Urbaniak M.D."/>
            <person name="Bates M.D."/>
            <person name="Jariyapan N."/>
            <person name="Kwakye-Nuako G."/>
            <person name="Thomaz Soccol V."/>
            <person name="Al-Salem W.S."/>
            <person name="Dillon R.J."/>
            <person name="Bates P.A."/>
            <person name="Gatherer D."/>
        </authorList>
    </citation>
    <scope>NUCLEOTIDE SEQUENCE [LARGE SCALE GENOMIC DNA]</scope>
</reference>
<dbReference type="InterPro" id="IPR013780">
    <property type="entry name" value="Glyco_hydro_b"/>
</dbReference>
<dbReference type="SUPFAM" id="SSF101601">
    <property type="entry name" value="Smp-1-like"/>
    <property type="match status" value="1"/>
</dbReference>
<dbReference type="Pfam" id="PF09149">
    <property type="entry name" value="DUF1935"/>
    <property type="match status" value="1"/>
</dbReference>
<dbReference type="Proteomes" id="UP000673552">
    <property type="component" value="Unassembled WGS sequence"/>
</dbReference>
<dbReference type="GeneID" id="92515347"/>
<feature type="domain" description="DUF1935" evidence="1">
    <location>
        <begin position="22"/>
        <end position="102"/>
    </location>
</feature>
<evidence type="ECO:0000313" key="2">
    <source>
        <dbReference type="EMBL" id="KAG5477030.1"/>
    </source>
</evidence>
<dbReference type="RefSeq" id="XP_067178200.1">
    <property type="nucleotide sequence ID" value="XM_067322835.1"/>
</dbReference>
<keyword evidence="3" id="KW-1185">Reference proteome</keyword>
<protein>
    <recommendedName>
        <fullName evidence="1">DUF1935 domain-containing protein</fullName>
    </recommendedName>
</protein>
<gene>
    <name evidence="2" type="ORF">LSCM1_05366</name>
</gene>
<reference evidence="3" key="1">
    <citation type="journal article" date="2021" name="Microbiol. Resour. Announc.">
        <title>LGAAP: Leishmaniinae Genome Assembly and Annotation Pipeline.</title>
        <authorList>
            <person name="Almutairi H."/>
            <person name="Urbaniak M.D."/>
            <person name="Bates M.D."/>
            <person name="Jariyapan N."/>
            <person name="Kwakye-Nuako G."/>
            <person name="Thomaz-Soccol V."/>
            <person name="Al-Salem W.S."/>
            <person name="Dillon R.J."/>
            <person name="Bates P.A."/>
            <person name="Gatherer D."/>
        </authorList>
    </citation>
    <scope>NUCLEOTIDE SEQUENCE [LARGE SCALE GENOMIC DNA]</scope>
</reference>
<sequence length="204" mass="22517">MRSRSTGSAGPRLGQIDPVSFHDGRLFKVVKGHTWYFYNDTQDYQMEVKAEFGDGSNIIKMSDTELVRRSNAGACTATMSVFPLETKAMVKVRELKGVYVKYSGIAFTEADRQRLRQKAAAQVSANLAKMRKLSEMNPKITNQNRLLKVARMKSKMYADTSFPPTSQSLIRSQPYLENALALCGRLLMSKGASGGVEAAVSTCG</sequence>
<dbReference type="EMBL" id="JAFEUZ010000025">
    <property type="protein sequence ID" value="KAG5477030.1"/>
    <property type="molecule type" value="Genomic_DNA"/>
</dbReference>
<accession>A0A836H3Q3</accession>
<dbReference type="PANTHER" id="PTHR47047:SF5">
    <property type="entry name" value="CYSTEINE PEPTIDASE, PUTATIVE-RELATED"/>
    <property type="match status" value="1"/>
</dbReference>
<name>A0A836H3Q3_9TRYP</name>
<dbReference type="KEGG" id="lmat:92515347"/>
<dbReference type="Gene3D" id="2.60.40.1180">
    <property type="entry name" value="Golgi alpha-mannosidase II"/>
    <property type="match status" value="1"/>
</dbReference>
<evidence type="ECO:0000259" key="1">
    <source>
        <dbReference type="Pfam" id="PF09149"/>
    </source>
</evidence>